<evidence type="ECO:0000256" key="2">
    <source>
        <dbReference type="ARBA" id="ARBA00022552"/>
    </source>
</evidence>
<comment type="function">
    <text evidence="6">Specifically methylates the adenine in position 1618 of 23S rRNA.</text>
</comment>
<dbReference type="CDD" id="cd02440">
    <property type="entry name" value="AdoMet_MTases"/>
    <property type="match status" value="1"/>
</dbReference>
<evidence type="ECO:0000313" key="8">
    <source>
        <dbReference type="Proteomes" id="UP000198480"/>
    </source>
</evidence>
<dbReference type="PANTHER" id="PTHR13393">
    <property type="entry name" value="SAM-DEPENDENT METHYLTRANSFERASE"/>
    <property type="match status" value="1"/>
</dbReference>
<keyword evidence="4 6" id="KW-0808">Transferase</keyword>
<evidence type="ECO:0000256" key="6">
    <source>
        <dbReference type="HAMAP-Rule" id="MF_01848"/>
    </source>
</evidence>
<dbReference type="EC" id="2.1.1.181" evidence="6"/>
<gene>
    <name evidence="6" type="primary">rlmF</name>
    <name evidence="7" type="ORF">SAMN06295967_11173</name>
</gene>
<accession>A0A239F292</accession>
<dbReference type="Gene3D" id="3.40.50.150">
    <property type="entry name" value="Vaccinia Virus protein VP39"/>
    <property type="match status" value="1"/>
</dbReference>
<dbReference type="InterPro" id="IPR016909">
    <property type="entry name" value="rRNA_lsu_MeTfrase_F"/>
</dbReference>
<keyword evidence="2 6" id="KW-0698">rRNA processing</keyword>
<evidence type="ECO:0000256" key="3">
    <source>
        <dbReference type="ARBA" id="ARBA00022603"/>
    </source>
</evidence>
<dbReference type="InterPro" id="IPR029063">
    <property type="entry name" value="SAM-dependent_MTases_sf"/>
</dbReference>
<keyword evidence="3 6" id="KW-0489">Methyltransferase</keyword>
<dbReference type="Pfam" id="PF05971">
    <property type="entry name" value="Methyltransf_10"/>
    <property type="match status" value="1"/>
</dbReference>
<dbReference type="GO" id="GO:0070475">
    <property type="term" value="P:rRNA base methylation"/>
    <property type="evidence" value="ECO:0007669"/>
    <property type="project" value="TreeGrafter"/>
</dbReference>
<dbReference type="GO" id="GO:0005737">
    <property type="term" value="C:cytoplasm"/>
    <property type="evidence" value="ECO:0007669"/>
    <property type="project" value="UniProtKB-SubCell"/>
</dbReference>
<keyword evidence="1 6" id="KW-0963">Cytoplasm</keyword>
<comment type="similarity">
    <text evidence="6">Belongs to the methyltransferase superfamily. METTL16/RlmF family.</text>
</comment>
<reference evidence="8" key="1">
    <citation type="submission" date="2017-06" db="EMBL/GenBank/DDBJ databases">
        <authorList>
            <person name="Varghese N."/>
            <person name="Submissions S."/>
        </authorList>
    </citation>
    <scope>NUCLEOTIDE SEQUENCE [LARGE SCALE GENOMIC DNA]</scope>
    <source>
        <strain evidence="8">5C</strain>
    </source>
</reference>
<dbReference type="RefSeq" id="WP_317045596.1">
    <property type="nucleotide sequence ID" value="NZ_FZOK01000011.1"/>
</dbReference>
<keyword evidence="8" id="KW-1185">Reference proteome</keyword>
<protein>
    <recommendedName>
        <fullName evidence="6">Ribosomal RNA large subunit methyltransferase F</fullName>
        <ecNumber evidence="6">2.1.1.181</ecNumber>
    </recommendedName>
    <alternativeName>
        <fullName evidence="6">23S rRNA mA1618 methyltransferase</fullName>
    </alternativeName>
    <alternativeName>
        <fullName evidence="6">rRNA adenine N-6-methyltransferase</fullName>
    </alternativeName>
</protein>
<proteinExistence type="inferred from homology"/>
<keyword evidence="5 6" id="KW-0949">S-adenosyl-L-methionine</keyword>
<dbReference type="AlphaFoldDB" id="A0A239F292"/>
<dbReference type="PIRSF" id="PIRSF029038">
    <property type="entry name" value="Mtase_YbiN_prd"/>
    <property type="match status" value="1"/>
</dbReference>
<evidence type="ECO:0000313" key="7">
    <source>
        <dbReference type="EMBL" id="SNS50937.1"/>
    </source>
</evidence>
<dbReference type="NCBIfam" id="NF008725">
    <property type="entry name" value="PRK11727.1"/>
    <property type="match status" value="1"/>
</dbReference>
<dbReference type="InterPro" id="IPR010286">
    <property type="entry name" value="METTL16/RlmF"/>
</dbReference>
<evidence type="ECO:0000256" key="4">
    <source>
        <dbReference type="ARBA" id="ARBA00022679"/>
    </source>
</evidence>
<dbReference type="SUPFAM" id="SSF53335">
    <property type="entry name" value="S-adenosyl-L-methionine-dependent methyltransferases"/>
    <property type="match status" value="1"/>
</dbReference>
<dbReference type="GO" id="GO:0052907">
    <property type="term" value="F:23S rRNA (adenine(1618)-N(6))-methyltransferase activity"/>
    <property type="evidence" value="ECO:0007669"/>
    <property type="project" value="UniProtKB-EC"/>
</dbReference>
<comment type="catalytic activity">
    <reaction evidence="6">
        <text>adenosine(1618) in 23S rRNA + S-adenosyl-L-methionine = N(6)-methyladenosine(1618) in 23S rRNA + S-adenosyl-L-homocysteine + H(+)</text>
        <dbReference type="Rhea" id="RHEA:16497"/>
        <dbReference type="Rhea" id="RHEA-COMP:10229"/>
        <dbReference type="Rhea" id="RHEA-COMP:10231"/>
        <dbReference type="ChEBI" id="CHEBI:15378"/>
        <dbReference type="ChEBI" id="CHEBI:57856"/>
        <dbReference type="ChEBI" id="CHEBI:59789"/>
        <dbReference type="ChEBI" id="CHEBI:74411"/>
        <dbReference type="ChEBI" id="CHEBI:74449"/>
        <dbReference type="EC" id="2.1.1.181"/>
    </reaction>
</comment>
<comment type="subcellular location">
    <subcellularLocation>
        <location evidence="6">Cytoplasm</location>
    </subcellularLocation>
</comment>
<name>A0A239F292_9BACT</name>
<organism evidence="7 8">
    <name type="scientific">Belliella buryatensis</name>
    <dbReference type="NCBI Taxonomy" id="1500549"/>
    <lineage>
        <taxon>Bacteria</taxon>
        <taxon>Pseudomonadati</taxon>
        <taxon>Bacteroidota</taxon>
        <taxon>Cytophagia</taxon>
        <taxon>Cytophagales</taxon>
        <taxon>Cyclobacteriaceae</taxon>
        <taxon>Belliella</taxon>
    </lineage>
</organism>
<dbReference type="Proteomes" id="UP000198480">
    <property type="component" value="Unassembled WGS sequence"/>
</dbReference>
<dbReference type="EMBL" id="FZOK01000011">
    <property type="protein sequence ID" value="SNS50937.1"/>
    <property type="molecule type" value="Genomic_DNA"/>
</dbReference>
<dbReference type="HAMAP" id="MF_01848">
    <property type="entry name" value="23SrRNA_methyltr_F"/>
    <property type="match status" value="1"/>
</dbReference>
<sequence length="305" mass="34921">MMPKEKRAQAPVKSRLHPRNKHRERYDFDLLTKTLPELKAYVFTNKYGDESIDFFDPEAVITLNKALLKQYYQIEYWEIPENYLCPPIPGRADYIHYVAELLTDKNGQVKKQTKCLDIGVGANCIYPIIGIREYGWSFVGTDIDPKAIASAENIINKNLGLKEQITIRLQKNPRNLFTDIILPGEAYDLSICNPPFHASAKEAMASTQRKLSNLKGKQVKNPTLNFGGQSNELWYQGGELQFLTNMIYESRRFGKQCRWFTSLVSKEANLPQIYKVLDVVNAKSIKTIDMSQGNKISRIVAWSFG</sequence>
<dbReference type="PANTHER" id="PTHR13393:SF0">
    <property type="entry name" value="RNA N6-ADENOSINE-METHYLTRANSFERASE METTL16"/>
    <property type="match status" value="1"/>
</dbReference>
<evidence type="ECO:0000256" key="1">
    <source>
        <dbReference type="ARBA" id="ARBA00022490"/>
    </source>
</evidence>
<evidence type="ECO:0000256" key="5">
    <source>
        <dbReference type="ARBA" id="ARBA00022691"/>
    </source>
</evidence>